<accession>A0A5C7GL73</accession>
<feature type="chain" id="PRO_5023049281" description="DUF4136 domain-containing protein" evidence="1">
    <location>
        <begin position="26"/>
        <end position="219"/>
    </location>
</feature>
<proteinExistence type="predicted"/>
<dbReference type="AlphaFoldDB" id="A0A5C7GL73"/>
<sequence>MKKEVKKFGLLAFVLVLFNCSTVQVANSWKDVKTPSIKEKKVLVVSKTDNDVARIQFESDLVENLNGNQINATESFKIFPNINLTEDIDESEIKEAKENLKSNGFDVILLTVLKNVEDYTMTTTSGGSSYYINTYPLYYGRGFRRGFYRSFNTYYVDYEPIRSVTSEGKKYILETITYDLTLPEDNQLLSVITTEIDNPETLGVTSKDFSKKVIKELIK</sequence>
<reference evidence="2 3" key="1">
    <citation type="submission" date="2019-08" db="EMBL/GenBank/DDBJ databases">
        <title>Seonamhaeicola sediminis sp. nov., isolated from marine sediment.</title>
        <authorList>
            <person name="Cao W.R."/>
        </authorList>
    </citation>
    <scope>NUCLEOTIDE SEQUENCE [LARGE SCALE GENOMIC DNA]</scope>
    <source>
        <strain evidence="2 3">1505</strain>
    </source>
</reference>
<protein>
    <recommendedName>
        <fullName evidence="4">DUF4136 domain-containing protein</fullName>
    </recommendedName>
</protein>
<evidence type="ECO:0000313" key="3">
    <source>
        <dbReference type="Proteomes" id="UP000321080"/>
    </source>
</evidence>
<dbReference type="RefSeq" id="WP_147766769.1">
    <property type="nucleotide sequence ID" value="NZ_VRKQ01000008.1"/>
</dbReference>
<name>A0A5C7GL73_9FLAO</name>
<dbReference type="Proteomes" id="UP000321080">
    <property type="component" value="Unassembled WGS sequence"/>
</dbReference>
<keyword evidence="1" id="KW-0732">Signal</keyword>
<keyword evidence="3" id="KW-1185">Reference proteome</keyword>
<comment type="caution">
    <text evidence="2">The sequence shown here is derived from an EMBL/GenBank/DDBJ whole genome shotgun (WGS) entry which is preliminary data.</text>
</comment>
<gene>
    <name evidence="2" type="ORF">FUA22_04995</name>
</gene>
<organism evidence="2 3">
    <name type="scientific">Seonamhaeicola maritimus</name>
    <dbReference type="NCBI Taxonomy" id="2591822"/>
    <lineage>
        <taxon>Bacteria</taxon>
        <taxon>Pseudomonadati</taxon>
        <taxon>Bacteroidota</taxon>
        <taxon>Flavobacteriia</taxon>
        <taxon>Flavobacteriales</taxon>
        <taxon>Flavobacteriaceae</taxon>
    </lineage>
</organism>
<dbReference type="EMBL" id="VRKQ01000008">
    <property type="protein sequence ID" value="TXG39236.1"/>
    <property type="molecule type" value="Genomic_DNA"/>
</dbReference>
<dbReference type="OrthoDB" id="1454323at2"/>
<evidence type="ECO:0000313" key="2">
    <source>
        <dbReference type="EMBL" id="TXG39236.1"/>
    </source>
</evidence>
<evidence type="ECO:0000256" key="1">
    <source>
        <dbReference type="SAM" id="SignalP"/>
    </source>
</evidence>
<evidence type="ECO:0008006" key="4">
    <source>
        <dbReference type="Google" id="ProtNLM"/>
    </source>
</evidence>
<feature type="signal peptide" evidence="1">
    <location>
        <begin position="1"/>
        <end position="25"/>
    </location>
</feature>